<organism evidence="1 2">
    <name type="scientific">Rhizophagus irregularis</name>
    <dbReference type="NCBI Taxonomy" id="588596"/>
    <lineage>
        <taxon>Eukaryota</taxon>
        <taxon>Fungi</taxon>
        <taxon>Fungi incertae sedis</taxon>
        <taxon>Mucoromycota</taxon>
        <taxon>Glomeromycotina</taxon>
        <taxon>Glomeromycetes</taxon>
        <taxon>Glomerales</taxon>
        <taxon>Glomeraceae</taxon>
        <taxon>Rhizophagus</taxon>
    </lineage>
</organism>
<sequence length="247" mass="29214">MSLSTVKIKTKTAFSRGRPGTFYRYRDFDIKKDTEPCNNKLRQKQRCFDIEMTISNVPPGTYDVIWRMRVDKFPEKPVNTFSTDIWLRHDIYLSSYEREAKFKYSPDPEELAKAYDKGWFHFRLPYQIEIAKIEHSDDRRYQVHTGIYCNTEKVNKSSSVKGPFSVDYVCLRPHIPYNHCPNDTDLNNINEGETIYDNDYYNSVDEGCNFNVIDETISEDKSDDKKKRESIKSLIKHKKRLSKILCL</sequence>
<proteinExistence type="predicted"/>
<dbReference type="VEuPathDB" id="FungiDB:RhiirA1_529250"/>
<reference evidence="1 2" key="1">
    <citation type="submission" date="2016-04" db="EMBL/GenBank/DDBJ databases">
        <title>Genome analyses suggest a sexual origin of heterokaryosis in a supposedly ancient asexual fungus.</title>
        <authorList>
            <person name="Ropars J."/>
            <person name="Sedzielewska K."/>
            <person name="Noel J."/>
            <person name="Charron P."/>
            <person name="Farinelli L."/>
            <person name="Marton T."/>
            <person name="Kruger M."/>
            <person name="Pelin A."/>
            <person name="Brachmann A."/>
            <person name="Corradi N."/>
        </authorList>
    </citation>
    <scope>NUCLEOTIDE SEQUENCE [LARGE SCALE GENOMIC DNA]</scope>
    <source>
        <strain evidence="1 2">A5</strain>
    </source>
</reference>
<comment type="caution">
    <text evidence="1">The sequence shown here is derived from an EMBL/GenBank/DDBJ whole genome shotgun (WGS) entry which is preliminary data.</text>
</comment>
<dbReference type="EMBL" id="LLXJ01000715">
    <property type="protein sequence ID" value="PKC06792.1"/>
    <property type="molecule type" value="Genomic_DNA"/>
</dbReference>
<accession>A0A2N0PIY1</accession>
<dbReference type="Proteomes" id="UP000232722">
    <property type="component" value="Unassembled WGS sequence"/>
</dbReference>
<evidence type="ECO:0000313" key="2">
    <source>
        <dbReference type="Proteomes" id="UP000232722"/>
    </source>
</evidence>
<evidence type="ECO:0000313" key="1">
    <source>
        <dbReference type="EMBL" id="PKC06792.1"/>
    </source>
</evidence>
<name>A0A2N0PIY1_9GLOM</name>
<dbReference type="AlphaFoldDB" id="A0A2N0PIY1"/>
<gene>
    <name evidence="1" type="ORF">RhiirA5_202269</name>
</gene>
<dbReference type="VEuPathDB" id="FungiDB:FUN_015604"/>
<reference evidence="1 2" key="2">
    <citation type="submission" date="2017-09" db="EMBL/GenBank/DDBJ databases">
        <title>Extensive intraspecific genome diversity in a model arbuscular mycorrhizal fungus.</title>
        <authorList>
            <person name="Chen E.C."/>
            <person name="Morin E."/>
            <person name="Beaudet D."/>
            <person name="Noel J."/>
            <person name="Ndikumana S."/>
            <person name="Charron P."/>
            <person name="St-Onge C."/>
            <person name="Giorgi J."/>
            <person name="Grigoriev I.V."/>
            <person name="Roux C."/>
            <person name="Martin F.M."/>
            <person name="Corradi N."/>
        </authorList>
    </citation>
    <scope>NUCLEOTIDE SEQUENCE [LARGE SCALE GENOMIC DNA]</scope>
    <source>
        <strain evidence="1 2">A5</strain>
    </source>
</reference>
<protein>
    <submittedName>
        <fullName evidence="1">Uncharacterized protein</fullName>
    </submittedName>
</protein>
<dbReference type="VEuPathDB" id="FungiDB:RhiirFUN_011474"/>